<dbReference type="EMBL" id="MFJR01000007">
    <property type="protein sequence ID" value="OGG27115.1"/>
    <property type="molecule type" value="Genomic_DNA"/>
</dbReference>
<name>A0A1F6AR11_9BACT</name>
<accession>A0A1F6AR11</accession>
<evidence type="ECO:0000313" key="2">
    <source>
        <dbReference type="EMBL" id="OGG27115.1"/>
    </source>
</evidence>
<sequence>MDLSIIIVNYNTYNYIRQCVGSIYESNKILKNTEIIVIDNASSDNSVNLLKQEFHSLIVIANSQNIGFSAANNIGIRRASGKFILLLNPDSLVKKNTLETILKFMTQNPDVGVSTCRVELPTGQLDDACHRGFPTPWNSFCEFTGISSIFPKSVLFNGYHLGYRNLDQVHQIDSCAGAFMFVNRNALDQVGCLDEDYFWYGEDLDLCYRLKLAGWKIIFFPSTSVIHYKGVSSGIKKNSVDISTATDSIKLSSTISRFEVMRTFYKKHYLKKYPKLIYHLVMLGIRFKEYLSITSIKK</sequence>
<evidence type="ECO:0000259" key="1">
    <source>
        <dbReference type="Pfam" id="PF00535"/>
    </source>
</evidence>
<evidence type="ECO:0000313" key="3">
    <source>
        <dbReference type="Proteomes" id="UP000176609"/>
    </source>
</evidence>
<dbReference type="AlphaFoldDB" id="A0A1F6AR11"/>
<dbReference type="InterPro" id="IPR001173">
    <property type="entry name" value="Glyco_trans_2-like"/>
</dbReference>
<dbReference type="Pfam" id="PF00535">
    <property type="entry name" value="Glycos_transf_2"/>
    <property type="match status" value="1"/>
</dbReference>
<dbReference type="PANTHER" id="PTHR43179">
    <property type="entry name" value="RHAMNOSYLTRANSFERASE WBBL"/>
    <property type="match status" value="1"/>
</dbReference>
<gene>
    <name evidence="2" type="ORF">A2960_01045</name>
</gene>
<dbReference type="SUPFAM" id="SSF53448">
    <property type="entry name" value="Nucleotide-diphospho-sugar transferases"/>
    <property type="match status" value="1"/>
</dbReference>
<feature type="domain" description="Glycosyltransferase 2-like" evidence="1">
    <location>
        <begin position="4"/>
        <end position="136"/>
    </location>
</feature>
<organism evidence="2 3">
    <name type="scientific">Candidatus Gottesmanbacteria bacterium RIFCSPLOWO2_01_FULL_39_12b</name>
    <dbReference type="NCBI Taxonomy" id="1798388"/>
    <lineage>
        <taxon>Bacteria</taxon>
        <taxon>Candidatus Gottesmaniibacteriota</taxon>
    </lineage>
</organism>
<proteinExistence type="predicted"/>
<comment type="caution">
    <text evidence="2">The sequence shown here is derived from an EMBL/GenBank/DDBJ whole genome shotgun (WGS) entry which is preliminary data.</text>
</comment>
<dbReference type="CDD" id="cd04186">
    <property type="entry name" value="GT_2_like_c"/>
    <property type="match status" value="1"/>
</dbReference>
<protein>
    <recommendedName>
        <fullName evidence="1">Glycosyltransferase 2-like domain-containing protein</fullName>
    </recommendedName>
</protein>
<reference evidence="2 3" key="1">
    <citation type="journal article" date="2016" name="Nat. Commun.">
        <title>Thousands of microbial genomes shed light on interconnected biogeochemical processes in an aquifer system.</title>
        <authorList>
            <person name="Anantharaman K."/>
            <person name="Brown C.T."/>
            <person name="Hug L.A."/>
            <person name="Sharon I."/>
            <person name="Castelle C.J."/>
            <person name="Probst A.J."/>
            <person name="Thomas B.C."/>
            <person name="Singh A."/>
            <person name="Wilkins M.J."/>
            <person name="Karaoz U."/>
            <person name="Brodie E.L."/>
            <person name="Williams K.H."/>
            <person name="Hubbard S.S."/>
            <person name="Banfield J.F."/>
        </authorList>
    </citation>
    <scope>NUCLEOTIDE SEQUENCE [LARGE SCALE GENOMIC DNA]</scope>
</reference>
<dbReference type="PANTHER" id="PTHR43179:SF7">
    <property type="entry name" value="RHAMNOSYLTRANSFERASE WBBL"/>
    <property type="match status" value="1"/>
</dbReference>
<dbReference type="Proteomes" id="UP000176609">
    <property type="component" value="Unassembled WGS sequence"/>
</dbReference>
<dbReference type="Gene3D" id="3.90.550.10">
    <property type="entry name" value="Spore Coat Polysaccharide Biosynthesis Protein SpsA, Chain A"/>
    <property type="match status" value="1"/>
</dbReference>
<dbReference type="InterPro" id="IPR029044">
    <property type="entry name" value="Nucleotide-diphossugar_trans"/>
</dbReference>